<dbReference type="Proteomes" id="UP000229329">
    <property type="component" value="Unassembled WGS sequence"/>
</dbReference>
<evidence type="ECO:0000313" key="9">
    <source>
        <dbReference type="EMBL" id="PJG84845.1"/>
    </source>
</evidence>
<evidence type="ECO:0000256" key="4">
    <source>
        <dbReference type="ARBA" id="ARBA00023235"/>
    </source>
</evidence>
<dbReference type="InterPro" id="IPR011051">
    <property type="entry name" value="RmlC_Cupin_sf"/>
</dbReference>
<evidence type="ECO:0000256" key="6">
    <source>
        <dbReference type="ARBA" id="ARBA00044907"/>
    </source>
</evidence>
<keyword evidence="10" id="KW-1185">Reference proteome</keyword>
<keyword evidence="2" id="KW-0479">Metal-binding</keyword>
<dbReference type="Pfam" id="PF07385">
    <property type="entry name" value="Lyx_isomer"/>
    <property type="match status" value="1"/>
</dbReference>
<dbReference type="InterPro" id="IPR010864">
    <property type="entry name" value="D-lyxose_isomer"/>
</dbReference>
<reference evidence="9 10" key="1">
    <citation type="submission" date="2017-11" db="EMBL/GenBank/DDBJ databases">
        <title>Reclassification of Bisgaard taxon 7 as Conservatibacter flavescens gen. nov., sp. nov.</title>
        <authorList>
            <person name="Christensen H."/>
        </authorList>
    </citation>
    <scope>NUCLEOTIDE SEQUENCE [LARGE SCALE GENOMIC DNA]</scope>
    <source>
        <strain evidence="9 10">7_4</strain>
    </source>
</reference>
<sequence>MKRSDINHAIEKAKLVMQQHSFCLPPFAYYHLTDWQNNVTNSHEIQQAHLGWDITDFNLGDFANVGLSLFTLRNQSPNNDKPYAEKIMVVHTGQVTPMHYHWKKMEDIINRGGGNLIVQLYHRNEDTDLLDYEKPVQISIDGEQRTIKAGEKICLSPGQSICLYPLLYHSFWAENDAVLAGEVSMANDDLTDNRFLEPLGRFSHIEEDVQPIHLLCSDYKEFLCR</sequence>
<comment type="similarity">
    <text evidence="7">Belongs to the D-lyxose ketol-isomerase family.</text>
</comment>
<dbReference type="GO" id="GO:0047828">
    <property type="term" value="F:D-lyxose ketol-isomerase activity"/>
    <property type="evidence" value="ECO:0007669"/>
    <property type="project" value="UniProtKB-EC"/>
</dbReference>
<comment type="catalytic activity">
    <reaction evidence="6">
        <text>D-lyxose = D-xylulose</text>
        <dbReference type="Rhea" id="RHEA:14201"/>
        <dbReference type="ChEBI" id="CHEBI:16789"/>
        <dbReference type="ChEBI" id="CHEBI:17140"/>
        <dbReference type="EC" id="5.3.1.15"/>
    </reaction>
</comment>
<evidence type="ECO:0000256" key="5">
    <source>
        <dbReference type="ARBA" id="ARBA00023277"/>
    </source>
</evidence>
<evidence type="ECO:0000256" key="7">
    <source>
        <dbReference type="ARBA" id="ARBA00044951"/>
    </source>
</evidence>
<dbReference type="AlphaFoldDB" id="A0A2M8S136"/>
<protein>
    <recommendedName>
        <fullName evidence="8">D-lyxose ketol-isomerase</fullName>
        <ecNumber evidence="8">5.3.1.15</ecNumber>
    </recommendedName>
</protein>
<dbReference type="EMBL" id="PHHA01000020">
    <property type="protein sequence ID" value="PJG84845.1"/>
    <property type="molecule type" value="Genomic_DNA"/>
</dbReference>
<evidence type="ECO:0000256" key="2">
    <source>
        <dbReference type="ARBA" id="ARBA00022723"/>
    </source>
</evidence>
<accession>A0A2M8S136</accession>
<keyword evidence="3" id="KW-0464">Manganese</keyword>
<evidence type="ECO:0000256" key="8">
    <source>
        <dbReference type="ARBA" id="ARBA00044972"/>
    </source>
</evidence>
<keyword evidence="5" id="KW-0119">Carbohydrate metabolism</keyword>
<dbReference type="OrthoDB" id="27002at2"/>
<evidence type="ECO:0000256" key="1">
    <source>
        <dbReference type="ARBA" id="ARBA00001936"/>
    </source>
</evidence>
<organism evidence="9 10">
    <name type="scientific">Conservatibacter flavescens</name>
    <dbReference type="NCBI Taxonomy" id="28161"/>
    <lineage>
        <taxon>Bacteria</taxon>
        <taxon>Pseudomonadati</taxon>
        <taxon>Pseudomonadota</taxon>
        <taxon>Gammaproteobacteria</taxon>
        <taxon>Pasteurellales</taxon>
        <taxon>Pasteurellaceae</taxon>
        <taxon>Conservatibacter</taxon>
    </lineage>
</organism>
<dbReference type="InterPro" id="IPR047581">
    <property type="entry name" value="EcSI_cupin"/>
</dbReference>
<comment type="cofactor">
    <cofactor evidence="1">
        <name>Mn(2+)</name>
        <dbReference type="ChEBI" id="CHEBI:29035"/>
    </cofactor>
</comment>
<evidence type="ECO:0000256" key="3">
    <source>
        <dbReference type="ARBA" id="ARBA00023211"/>
    </source>
</evidence>
<dbReference type="RefSeq" id="WP_100289125.1">
    <property type="nucleotide sequence ID" value="NZ_PHHA01000020.1"/>
</dbReference>
<dbReference type="SUPFAM" id="SSF51182">
    <property type="entry name" value="RmlC-like cupins"/>
    <property type="match status" value="1"/>
</dbReference>
<name>A0A2M8S136_9PAST</name>
<dbReference type="Gene3D" id="2.60.120.10">
    <property type="entry name" value="Jelly Rolls"/>
    <property type="match status" value="1"/>
</dbReference>
<dbReference type="GO" id="GO:0046872">
    <property type="term" value="F:metal ion binding"/>
    <property type="evidence" value="ECO:0007669"/>
    <property type="project" value="UniProtKB-KW"/>
</dbReference>
<dbReference type="InterPro" id="IPR014710">
    <property type="entry name" value="RmlC-like_jellyroll"/>
</dbReference>
<comment type="caution">
    <text evidence="9">The sequence shown here is derived from an EMBL/GenBank/DDBJ whole genome shotgun (WGS) entry which is preliminary data.</text>
</comment>
<keyword evidence="4 9" id="KW-0413">Isomerase</keyword>
<dbReference type="EC" id="5.3.1.15" evidence="8"/>
<proteinExistence type="inferred from homology"/>
<evidence type="ECO:0000313" key="10">
    <source>
        <dbReference type="Proteomes" id="UP000229329"/>
    </source>
</evidence>
<dbReference type="CDD" id="cd20309">
    <property type="entry name" value="cupin_EcSI"/>
    <property type="match status" value="1"/>
</dbReference>
<gene>
    <name evidence="9" type="ORF">CVP05_08375</name>
</gene>